<evidence type="ECO:0000313" key="9">
    <source>
        <dbReference type="Proteomes" id="UP000829354"/>
    </source>
</evidence>
<dbReference type="Proteomes" id="UP000829354">
    <property type="component" value="Chromosome I"/>
</dbReference>
<evidence type="ECO:0000256" key="5">
    <source>
        <dbReference type="ARBA" id="ARBA00022839"/>
    </source>
</evidence>
<dbReference type="InterPro" id="IPR036397">
    <property type="entry name" value="RNaseH_sf"/>
</dbReference>
<dbReference type="FunFam" id="3.30.420.10:FF:000031">
    <property type="entry name" value="RNA exonuclease 1"/>
    <property type="match status" value="1"/>
</dbReference>
<evidence type="ECO:0000259" key="7">
    <source>
        <dbReference type="SMART" id="SM00479"/>
    </source>
</evidence>
<feature type="domain" description="Exonuclease" evidence="7">
    <location>
        <begin position="127"/>
        <end position="283"/>
    </location>
</feature>
<dbReference type="PANTHER" id="PTHR12801:SF153">
    <property type="entry name" value="EXONUCLEASE DOMAIN-CONTAINING PROTEIN"/>
    <property type="match status" value="1"/>
</dbReference>
<dbReference type="CDD" id="cd06145">
    <property type="entry name" value="REX1_like"/>
    <property type="match status" value="1"/>
</dbReference>
<dbReference type="GO" id="GO:0004527">
    <property type="term" value="F:exonuclease activity"/>
    <property type="evidence" value="ECO:0007669"/>
    <property type="project" value="UniProtKB-KW"/>
</dbReference>
<dbReference type="InterPro" id="IPR013520">
    <property type="entry name" value="Ribonucl_H"/>
</dbReference>
<dbReference type="InterPro" id="IPR047021">
    <property type="entry name" value="REXO1/3/4-like"/>
</dbReference>
<reference evidence="8 9" key="1">
    <citation type="submission" date="2022-04" db="EMBL/GenBank/DDBJ databases">
        <title>Chromosome-level reference genomes for two strains of Caenorhabditis briggsae: an improved platform for comparative genomics.</title>
        <authorList>
            <person name="Stevens L."/>
            <person name="Andersen E."/>
        </authorList>
    </citation>
    <scope>NUCLEOTIDE SEQUENCE [LARGE SCALE GENOMIC DNA]</scope>
    <source>
        <strain evidence="8">VX34</strain>
        <tissue evidence="8">Whole-organism</tissue>
    </source>
</reference>
<keyword evidence="6" id="KW-0539">Nucleus</keyword>
<dbReference type="Gene3D" id="3.30.420.10">
    <property type="entry name" value="Ribonuclease H-like superfamily/Ribonuclease H"/>
    <property type="match status" value="1"/>
</dbReference>
<proteinExistence type="inferred from homology"/>
<dbReference type="EMBL" id="CP092620">
    <property type="protein sequence ID" value="UMM14198.1"/>
    <property type="molecule type" value="Genomic_DNA"/>
</dbReference>
<dbReference type="GO" id="GO:0005634">
    <property type="term" value="C:nucleus"/>
    <property type="evidence" value="ECO:0007669"/>
    <property type="project" value="UniProtKB-SubCell"/>
</dbReference>
<dbReference type="Pfam" id="PF00929">
    <property type="entry name" value="RNase_T"/>
    <property type="match status" value="1"/>
</dbReference>
<evidence type="ECO:0000313" key="8">
    <source>
        <dbReference type="EMBL" id="UMM14198.1"/>
    </source>
</evidence>
<keyword evidence="5" id="KW-0269">Exonuclease</keyword>
<evidence type="ECO:0000256" key="2">
    <source>
        <dbReference type="ARBA" id="ARBA00006357"/>
    </source>
</evidence>
<dbReference type="InterPro" id="IPR012337">
    <property type="entry name" value="RNaseH-like_sf"/>
</dbReference>
<organism evidence="8 9">
    <name type="scientific">Caenorhabditis briggsae</name>
    <dbReference type="NCBI Taxonomy" id="6238"/>
    <lineage>
        <taxon>Eukaryota</taxon>
        <taxon>Metazoa</taxon>
        <taxon>Ecdysozoa</taxon>
        <taxon>Nematoda</taxon>
        <taxon>Chromadorea</taxon>
        <taxon>Rhabditida</taxon>
        <taxon>Rhabditina</taxon>
        <taxon>Rhabditomorpha</taxon>
        <taxon>Rhabditoidea</taxon>
        <taxon>Rhabditidae</taxon>
        <taxon>Peloderinae</taxon>
        <taxon>Caenorhabditis</taxon>
    </lineage>
</organism>
<evidence type="ECO:0000256" key="4">
    <source>
        <dbReference type="ARBA" id="ARBA00022801"/>
    </source>
</evidence>
<dbReference type="SUPFAM" id="SSF53098">
    <property type="entry name" value="Ribonuclease H-like"/>
    <property type="match status" value="1"/>
</dbReference>
<evidence type="ECO:0000256" key="3">
    <source>
        <dbReference type="ARBA" id="ARBA00022722"/>
    </source>
</evidence>
<keyword evidence="9" id="KW-1185">Reference proteome</keyword>
<protein>
    <recommendedName>
        <fullName evidence="7">Exonuclease domain-containing protein</fullName>
    </recommendedName>
</protein>
<evidence type="ECO:0000256" key="1">
    <source>
        <dbReference type="ARBA" id="ARBA00004123"/>
    </source>
</evidence>
<dbReference type="AlphaFoldDB" id="A0AAE9E4K7"/>
<comment type="subcellular location">
    <subcellularLocation>
        <location evidence="1">Nucleus</location>
    </subcellularLocation>
</comment>
<dbReference type="PANTHER" id="PTHR12801">
    <property type="entry name" value="RNA EXONUCLEASE REXO1 / RECO3 FAMILY MEMBER-RELATED"/>
    <property type="match status" value="1"/>
</dbReference>
<sequence length="295" mass="33832">MEYISYNSCLTEQSAQIESLILSRDQRKAYGFPVQMKSQVYVQPCQYSSKVLFYTEYDNTRVCTRCQTVFEVERDGYQRIWGDSPVCQVANHGMYNFHIHTQQSVEVLKTFQRAPREDPSNQFMSRKLFALDVESVYTSHGQAVGRVTVVDQYGNVALDCFVKPKEIVYDYVTQYSGLTPEHLEYATETVESVREKIFQIINRRSILVGHALNGDLKNLGIVHSEVIDTSVIFSNNGRRPSLRDLASRYLNWSIQNSINGHCSYEDSIASLNLVYFAAENSHLLSPDFQKCSSLY</sequence>
<evidence type="ECO:0000256" key="6">
    <source>
        <dbReference type="ARBA" id="ARBA00023242"/>
    </source>
</evidence>
<dbReference type="GO" id="GO:0003676">
    <property type="term" value="F:nucleic acid binding"/>
    <property type="evidence" value="ECO:0007669"/>
    <property type="project" value="InterPro"/>
</dbReference>
<accession>A0AAE9E4K7</accession>
<keyword evidence="4" id="KW-0378">Hydrolase</keyword>
<keyword evidence="3" id="KW-0540">Nuclease</keyword>
<gene>
    <name evidence="8" type="ORF">L5515_002103</name>
</gene>
<dbReference type="SMART" id="SM00479">
    <property type="entry name" value="EXOIII"/>
    <property type="match status" value="1"/>
</dbReference>
<dbReference type="GO" id="GO:0010629">
    <property type="term" value="P:negative regulation of gene expression"/>
    <property type="evidence" value="ECO:0007669"/>
    <property type="project" value="UniProtKB-ARBA"/>
</dbReference>
<dbReference type="InterPro" id="IPR034922">
    <property type="entry name" value="REX1-like_exo"/>
</dbReference>
<name>A0AAE9E4K7_CAEBR</name>
<comment type="similarity">
    <text evidence="2">Belongs to the REXO1/REXO3 family.</text>
</comment>